<evidence type="ECO:0000256" key="5">
    <source>
        <dbReference type="ARBA" id="ARBA00022777"/>
    </source>
</evidence>
<keyword evidence="5 10" id="KW-0418">Kinase</keyword>
<feature type="compositionally biased region" description="Pro residues" evidence="7">
    <location>
        <begin position="19"/>
        <end position="36"/>
    </location>
</feature>
<evidence type="ECO:0000256" key="1">
    <source>
        <dbReference type="ARBA" id="ARBA00000085"/>
    </source>
</evidence>
<evidence type="ECO:0000313" key="10">
    <source>
        <dbReference type="EMBL" id="ORY01584.1"/>
    </source>
</evidence>
<dbReference type="InterPro" id="IPR005467">
    <property type="entry name" value="His_kinase_dom"/>
</dbReference>
<organism evidence="10 11">
    <name type="scientific">Clohesyomyces aquaticus</name>
    <dbReference type="NCBI Taxonomy" id="1231657"/>
    <lineage>
        <taxon>Eukaryota</taxon>
        <taxon>Fungi</taxon>
        <taxon>Dikarya</taxon>
        <taxon>Ascomycota</taxon>
        <taxon>Pezizomycotina</taxon>
        <taxon>Dothideomycetes</taxon>
        <taxon>Pleosporomycetidae</taxon>
        <taxon>Pleosporales</taxon>
        <taxon>Lindgomycetaceae</taxon>
        <taxon>Clohesyomyces</taxon>
    </lineage>
</organism>
<dbReference type="PROSITE" id="PS50109">
    <property type="entry name" value="HIS_KIN"/>
    <property type="match status" value="1"/>
</dbReference>
<dbReference type="SUPFAM" id="SSF55874">
    <property type="entry name" value="ATPase domain of HSP90 chaperone/DNA topoisomerase II/histidine kinase"/>
    <property type="match status" value="1"/>
</dbReference>
<dbReference type="Proteomes" id="UP000193144">
    <property type="component" value="Unassembled WGS sequence"/>
</dbReference>
<comment type="caution">
    <text evidence="10">The sequence shown here is derived from an EMBL/GenBank/DDBJ whole genome shotgun (WGS) entry which is preliminary data.</text>
</comment>
<dbReference type="Pfam" id="PF00512">
    <property type="entry name" value="HisKA"/>
    <property type="match status" value="1"/>
</dbReference>
<dbReference type="SUPFAM" id="SSF52172">
    <property type="entry name" value="CheY-like"/>
    <property type="match status" value="1"/>
</dbReference>
<keyword evidence="3 6" id="KW-0597">Phosphoprotein</keyword>
<dbReference type="InterPro" id="IPR036890">
    <property type="entry name" value="HATPase_C_sf"/>
</dbReference>
<dbReference type="AlphaFoldDB" id="A0A1Y1YUR2"/>
<comment type="catalytic activity">
    <reaction evidence="1">
        <text>ATP + protein L-histidine = ADP + protein N-phospho-L-histidine.</text>
        <dbReference type="EC" id="2.7.13.3"/>
    </reaction>
</comment>
<feature type="modified residue" description="4-aspartylphosphate" evidence="6">
    <location>
        <position position="883"/>
    </location>
</feature>
<dbReference type="SUPFAM" id="SSF55785">
    <property type="entry name" value="PYP-like sensor domain (PAS domain)"/>
    <property type="match status" value="1"/>
</dbReference>
<protein>
    <recommendedName>
        <fullName evidence="2">histidine kinase</fullName>
        <ecNumber evidence="2">2.7.13.3</ecNumber>
    </recommendedName>
</protein>
<dbReference type="SMART" id="SM00388">
    <property type="entry name" value="HisKA"/>
    <property type="match status" value="1"/>
</dbReference>
<dbReference type="OrthoDB" id="60033at2759"/>
<dbReference type="Gene3D" id="3.30.565.10">
    <property type="entry name" value="Histidine kinase-like ATPase, C-terminal domain"/>
    <property type="match status" value="1"/>
</dbReference>
<dbReference type="GO" id="GO:0005886">
    <property type="term" value="C:plasma membrane"/>
    <property type="evidence" value="ECO:0007669"/>
    <property type="project" value="TreeGrafter"/>
</dbReference>
<feature type="domain" description="Response regulatory" evidence="9">
    <location>
        <begin position="834"/>
        <end position="954"/>
    </location>
</feature>
<dbReference type="PROSITE" id="PS50110">
    <property type="entry name" value="RESPONSE_REGULATORY"/>
    <property type="match status" value="1"/>
</dbReference>
<dbReference type="InterPro" id="IPR035965">
    <property type="entry name" value="PAS-like_dom_sf"/>
</dbReference>
<reference evidence="10 11" key="1">
    <citation type="submission" date="2016-07" db="EMBL/GenBank/DDBJ databases">
        <title>Pervasive Adenine N6-methylation of Active Genes in Fungi.</title>
        <authorList>
            <consortium name="DOE Joint Genome Institute"/>
            <person name="Mondo S.J."/>
            <person name="Dannebaum R.O."/>
            <person name="Kuo R.C."/>
            <person name="Labutti K."/>
            <person name="Haridas S."/>
            <person name="Kuo A."/>
            <person name="Salamov A."/>
            <person name="Ahrendt S.R."/>
            <person name="Lipzen A."/>
            <person name="Sullivan W."/>
            <person name="Andreopoulos W.B."/>
            <person name="Clum A."/>
            <person name="Lindquist E."/>
            <person name="Daum C."/>
            <person name="Ramamoorthy G.K."/>
            <person name="Gryganskyi A."/>
            <person name="Culley D."/>
            <person name="Magnuson J.K."/>
            <person name="James T.Y."/>
            <person name="O'Malley M.A."/>
            <person name="Stajich J.E."/>
            <person name="Spatafora J.W."/>
            <person name="Visel A."/>
            <person name="Grigoriev I.V."/>
        </authorList>
    </citation>
    <scope>NUCLEOTIDE SEQUENCE [LARGE SCALE GENOMIC DNA]</scope>
    <source>
        <strain evidence="10 11">CBS 115471</strain>
    </source>
</reference>
<keyword evidence="4" id="KW-0808">Transferase</keyword>
<feature type="region of interest" description="Disordered" evidence="7">
    <location>
        <begin position="1"/>
        <end position="46"/>
    </location>
</feature>
<keyword evidence="11" id="KW-1185">Reference proteome</keyword>
<dbReference type="InterPro" id="IPR001789">
    <property type="entry name" value="Sig_transdc_resp-reg_receiver"/>
</dbReference>
<evidence type="ECO:0000313" key="11">
    <source>
        <dbReference type="Proteomes" id="UP000193144"/>
    </source>
</evidence>
<name>A0A1Y1YUR2_9PLEO</name>
<dbReference type="Gene3D" id="3.30.450.20">
    <property type="entry name" value="PAS domain"/>
    <property type="match status" value="2"/>
</dbReference>
<evidence type="ECO:0000256" key="7">
    <source>
        <dbReference type="SAM" id="MobiDB-lite"/>
    </source>
</evidence>
<sequence>MRQGVDAGRGAGQSVDPDVAPPCPSTPTPTPTPTPSPSLASPPSEVEDWTADLVQTPHVHFFRSTDWASSRLGPLETWSPTLRLFVRMIFADSRAACLWWEPDLVAIYNGSYRQIAAKTHPRLMGRTFLEGWPELWDGFEPIFEQARQTGLASEFNASRIMTERLGWKEESYFTGNIVPIGGGPCRKPEGFYNSCLEITSQCLAERRTNMLNKMASVSDLAPDGIYTHIMSALETNGYDIPMAMLYEAEQASGSTVLHLRGHIGIPNRHELLVDGENITSPNGLIPDCRRSGSSTRMIDLDDRFNQVSWRGFEQPSKKIAIMPIATGSRIFGYLISGTNPCRPLDGVCEQFIQDLGRMASSIMTAAVSRLEAKAQQQQLENDLAFSDMKLRHLIEHASVGMVHVSLAGTMMWANDHYHALTNELTAQHRQSQGSFFDKFLEEDRPKARELWAELAKGRDHVNAELRTNLLWKPPVGDDEPTHLQVLAFSYRENGELKSIMACTTDISRLKWAERFQKQLAIEAREAKKQQEAFIDVVSHEMRNPLSAIVHCAQGITTCLDECRSRLAKIPQPCLDILTENVGAADIIMQCANHQKRIIDDVLTLSRLDSMLLSITPTATKPARLVDNIVRMFDAELKSSNIKCDVQREPSFKTLRVEHLYLDPSRVTQVFINLLTNAIKFVKTVPNPRITIRYGATAADPRSTFVSQMFWAQRGKHEADVTNDPEWGTAETIYLTFLVSDNGIGMDDGEIQKVFDRFKQANPRTHVKYGGSGLGLFISKELTEKQGGEIGVVSAQGHGSTFGFYIKSRRVERTPQASKDSGHKENKTPVPQQLRVLNVEDNVINQRVLGKLLKKAGFVVHIANHGLEALNALEREQFDIVLMDSEMPVMDGMSATKEIRRRQREGQLPEPLPIIAVTANTRPEQVNNAIAAGADLVVTKPFEAPNLFALMRDLVLRHDMSLELPEAPGDSEDTAGFIT</sequence>
<dbReference type="InterPro" id="IPR036097">
    <property type="entry name" value="HisK_dim/P_sf"/>
</dbReference>
<feature type="domain" description="Histidine kinase" evidence="8">
    <location>
        <begin position="536"/>
        <end position="809"/>
    </location>
</feature>
<evidence type="ECO:0000256" key="4">
    <source>
        <dbReference type="ARBA" id="ARBA00022679"/>
    </source>
</evidence>
<dbReference type="GO" id="GO:0009927">
    <property type="term" value="F:histidine phosphotransfer kinase activity"/>
    <property type="evidence" value="ECO:0007669"/>
    <property type="project" value="TreeGrafter"/>
</dbReference>
<dbReference type="InterPro" id="IPR003661">
    <property type="entry name" value="HisK_dim/P_dom"/>
</dbReference>
<proteinExistence type="predicted"/>
<dbReference type="Gene3D" id="3.40.50.2300">
    <property type="match status" value="1"/>
</dbReference>
<dbReference type="EMBL" id="MCFA01000168">
    <property type="protein sequence ID" value="ORY01584.1"/>
    <property type="molecule type" value="Genomic_DNA"/>
</dbReference>
<gene>
    <name evidence="10" type="ORF">BCR34DRAFT_91756</name>
</gene>
<evidence type="ECO:0000256" key="3">
    <source>
        <dbReference type="ARBA" id="ARBA00022553"/>
    </source>
</evidence>
<evidence type="ECO:0000259" key="8">
    <source>
        <dbReference type="PROSITE" id="PS50109"/>
    </source>
</evidence>
<dbReference type="SMART" id="SM00387">
    <property type="entry name" value="HATPase_c"/>
    <property type="match status" value="1"/>
</dbReference>
<dbReference type="STRING" id="1231657.A0A1Y1YUR2"/>
<dbReference type="SUPFAM" id="SSF47384">
    <property type="entry name" value="Homodimeric domain of signal transducing histidine kinase"/>
    <property type="match status" value="1"/>
</dbReference>
<dbReference type="PANTHER" id="PTHR43047:SF72">
    <property type="entry name" value="OSMOSENSING HISTIDINE PROTEIN KINASE SLN1"/>
    <property type="match status" value="1"/>
</dbReference>
<evidence type="ECO:0000256" key="6">
    <source>
        <dbReference type="PROSITE-ProRule" id="PRU00169"/>
    </source>
</evidence>
<dbReference type="Gene3D" id="1.10.287.130">
    <property type="match status" value="1"/>
</dbReference>
<dbReference type="CDD" id="cd17546">
    <property type="entry name" value="REC_hyHK_CKI1_RcsC-like"/>
    <property type="match status" value="1"/>
</dbReference>
<dbReference type="InterPro" id="IPR004358">
    <property type="entry name" value="Sig_transdc_His_kin-like_C"/>
</dbReference>
<dbReference type="InterPro" id="IPR003594">
    <property type="entry name" value="HATPase_dom"/>
</dbReference>
<dbReference type="SMART" id="SM00448">
    <property type="entry name" value="REC"/>
    <property type="match status" value="1"/>
</dbReference>
<accession>A0A1Y1YUR2</accession>
<dbReference type="EC" id="2.7.13.3" evidence="2"/>
<dbReference type="Pfam" id="PF02518">
    <property type="entry name" value="HATPase_c"/>
    <property type="match status" value="1"/>
</dbReference>
<evidence type="ECO:0000256" key="2">
    <source>
        <dbReference type="ARBA" id="ARBA00012438"/>
    </source>
</evidence>
<dbReference type="PANTHER" id="PTHR43047">
    <property type="entry name" value="TWO-COMPONENT HISTIDINE PROTEIN KINASE"/>
    <property type="match status" value="1"/>
</dbReference>
<dbReference type="GO" id="GO:0000155">
    <property type="term" value="F:phosphorelay sensor kinase activity"/>
    <property type="evidence" value="ECO:0007669"/>
    <property type="project" value="InterPro"/>
</dbReference>
<dbReference type="Pfam" id="PF00072">
    <property type="entry name" value="Response_reg"/>
    <property type="match status" value="1"/>
</dbReference>
<dbReference type="CDD" id="cd00082">
    <property type="entry name" value="HisKA"/>
    <property type="match status" value="1"/>
</dbReference>
<dbReference type="PRINTS" id="PR00344">
    <property type="entry name" value="BCTRLSENSOR"/>
</dbReference>
<evidence type="ECO:0000259" key="9">
    <source>
        <dbReference type="PROSITE" id="PS50110"/>
    </source>
</evidence>
<dbReference type="InterPro" id="IPR011006">
    <property type="entry name" value="CheY-like_superfamily"/>
</dbReference>